<feature type="region of interest" description="Disordered" evidence="1">
    <location>
        <begin position="1"/>
        <end position="27"/>
    </location>
</feature>
<name>A0ABY9X395_9BACT</name>
<keyword evidence="3" id="KW-1185">Reference proteome</keyword>
<dbReference type="InterPro" id="IPR013320">
    <property type="entry name" value="ConA-like_dom_sf"/>
</dbReference>
<reference evidence="2 3" key="1">
    <citation type="submission" date="2019-08" db="EMBL/GenBank/DDBJ databases">
        <title>Archangium and Cystobacter genomes.</title>
        <authorList>
            <person name="Chen I.-C.K."/>
            <person name="Wielgoss S."/>
        </authorList>
    </citation>
    <scope>NUCLEOTIDE SEQUENCE [LARGE SCALE GENOMIC DNA]</scope>
    <source>
        <strain evidence="2 3">Cbm 6</strain>
    </source>
</reference>
<dbReference type="SUPFAM" id="SSF49899">
    <property type="entry name" value="Concanavalin A-like lectins/glucanases"/>
    <property type="match status" value="1"/>
</dbReference>
<evidence type="ECO:0000256" key="1">
    <source>
        <dbReference type="SAM" id="MobiDB-lite"/>
    </source>
</evidence>
<evidence type="ECO:0000313" key="2">
    <source>
        <dbReference type="EMBL" id="WNG49846.1"/>
    </source>
</evidence>
<protein>
    <submittedName>
        <fullName evidence="2">Uncharacterized protein</fullName>
    </submittedName>
</protein>
<proteinExistence type="predicted"/>
<sequence length="360" mass="38643">MSDTPEGRWDSTGASSPNTLTSGTAGAHRGQYGLTVVDRTSNAGSQANANAVRDALTQEFFIRTWLRLRNVSTPGSMVVLQALPAKVELRLLAPGPIWELAGRNGSDQATYVSFHGSRVEEERWYLVEIHARGLGTAAGEARLWVDGVEQGALSGRDWRGTNYVMNRLVVGEPWADKGEFIGTLDFDDVRVSTTPMASRLELRRPGDGETSSGCIAVDVSLQSSVSEAPAPAPYTMMVALAVTEGAGRFHMDAACRFPVPGALLRAGASEQRVYFRPGGTGGTATVKATHLDFLSATLPLEGLVPPEENKDPDEDAEGPWTTDLGCTSAPGALVALPVLVWPWLRGGRRRHTRTRPHVVD</sequence>
<feature type="compositionally biased region" description="Polar residues" evidence="1">
    <location>
        <begin position="12"/>
        <end position="24"/>
    </location>
</feature>
<gene>
    <name evidence="2" type="ORF">F0U60_41315</name>
</gene>
<accession>A0ABY9X395</accession>
<dbReference type="Proteomes" id="UP001611383">
    <property type="component" value="Chromosome"/>
</dbReference>
<organism evidence="2 3">
    <name type="scientific">Archangium minus</name>
    <dbReference type="NCBI Taxonomy" id="83450"/>
    <lineage>
        <taxon>Bacteria</taxon>
        <taxon>Pseudomonadati</taxon>
        <taxon>Myxococcota</taxon>
        <taxon>Myxococcia</taxon>
        <taxon>Myxococcales</taxon>
        <taxon>Cystobacterineae</taxon>
        <taxon>Archangiaceae</taxon>
        <taxon>Archangium</taxon>
    </lineage>
</organism>
<dbReference type="Gene3D" id="2.60.120.200">
    <property type="match status" value="1"/>
</dbReference>
<dbReference type="EMBL" id="CP043494">
    <property type="protein sequence ID" value="WNG49846.1"/>
    <property type="molecule type" value="Genomic_DNA"/>
</dbReference>
<dbReference type="RefSeq" id="WP_395808234.1">
    <property type="nucleotide sequence ID" value="NZ_CP043494.1"/>
</dbReference>
<evidence type="ECO:0000313" key="3">
    <source>
        <dbReference type="Proteomes" id="UP001611383"/>
    </source>
</evidence>